<dbReference type="SMART" id="SM00317">
    <property type="entry name" value="SET"/>
    <property type="match status" value="1"/>
</dbReference>
<keyword evidence="6" id="KW-1185">Reference proteome</keyword>
<evidence type="ECO:0000259" key="3">
    <source>
        <dbReference type="PROSITE" id="PS50280"/>
    </source>
</evidence>
<feature type="domain" description="SET" evidence="3">
    <location>
        <begin position="128"/>
        <end position="278"/>
    </location>
</feature>
<reference evidence="5" key="4">
    <citation type="journal article" date="2015" name="G3 (Bethesda)">
        <title>Genome sequences of three phytopathogenic species of the Magnaporthaceae family of fungi.</title>
        <authorList>
            <person name="Okagaki L.H."/>
            <person name="Nunes C.C."/>
            <person name="Sailsbery J."/>
            <person name="Clay B."/>
            <person name="Brown D."/>
            <person name="John T."/>
            <person name="Oh Y."/>
            <person name="Young N."/>
            <person name="Fitzgerald M."/>
            <person name="Haas B.J."/>
            <person name="Zeng Q."/>
            <person name="Young S."/>
            <person name="Adiconis X."/>
            <person name="Fan L."/>
            <person name="Levin J.Z."/>
            <person name="Mitchell T.K."/>
            <person name="Okubara P.A."/>
            <person name="Farman M.L."/>
            <person name="Kohn L.M."/>
            <person name="Birren B."/>
            <person name="Ma L.-J."/>
            <person name="Dean R.A."/>
        </authorList>
    </citation>
    <scope>NUCLEOTIDE SEQUENCE</scope>
    <source>
        <strain evidence="5">R3-111a-1</strain>
    </source>
</reference>
<dbReference type="AlphaFoldDB" id="J3NPU6"/>
<reference evidence="4" key="3">
    <citation type="submission" date="2010-09" db="EMBL/GenBank/DDBJ databases">
        <title>Annotation of Gaeumannomyces graminis var. tritici R3-111a-1.</title>
        <authorList>
            <consortium name="The Broad Institute Genome Sequencing Platform"/>
            <person name="Ma L.-J."/>
            <person name="Dead R."/>
            <person name="Young S.K."/>
            <person name="Zeng Q."/>
            <person name="Gargeya S."/>
            <person name="Fitzgerald M."/>
            <person name="Haas B."/>
            <person name="Abouelleil A."/>
            <person name="Alvarado L."/>
            <person name="Arachchi H.M."/>
            <person name="Berlin A."/>
            <person name="Brown A."/>
            <person name="Chapman S.B."/>
            <person name="Chen Z."/>
            <person name="Dunbar C."/>
            <person name="Freedman E."/>
            <person name="Gearin G."/>
            <person name="Gellesch M."/>
            <person name="Goldberg J."/>
            <person name="Griggs A."/>
            <person name="Gujja S."/>
            <person name="Heiman D."/>
            <person name="Howarth C."/>
            <person name="Larson L."/>
            <person name="Lui A."/>
            <person name="MacDonald P.J.P."/>
            <person name="Mehta T."/>
            <person name="Montmayeur A."/>
            <person name="Murphy C."/>
            <person name="Neiman D."/>
            <person name="Pearson M."/>
            <person name="Priest M."/>
            <person name="Roberts A."/>
            <person name="Saif S."/>
            <person name="Shea T."/>
            <person name="Shenoy N."/>
            <person name="Sisk P."/>
            <person name="Stolte C."/>
            <person name="Sykes S."/>
            <person name="Yandava C."/>
            <person name="Wortman J."/>
            <person name="Nusbaum C."/>
            <person name="Birren B."/>
        </authorList>
    </citation>
    <scope>NUCLEOTIDE SEQUENCE</scope>
    <source>
        <strain evidence="4">R3-111a-1</strain>
    </source>
</reference>
<protein>
    <recommendedName>
        <fullName evidence="3">SET domain-containing protein</fullName>
    </recommendedName>
</protein>
<dbReference type="PANTHER" id="PTHR47332">
    <property type="entry name" value="SET DOMAIN-CONTAINING PROTEIN 5"/>
    <property type="match status" value="1"/>
</dbReference>
<dbReference type="PANTHER" id="PTHR47332:SF6">
    <property type="entry name" value="SET DOMAIN-CONTAINING PROTEIN"/>
    <property type="match status" value="1"/>
</dbReference>
<feature type="region of interest" description="Disordered" evidence="1">
    <location>
        <begin position="104"/>
        <end position="133"/>
    </location>
</feature>
<evidence type="ECO:0000313" key="6">
    <source>
        <dbReference type="Proteomes" id="UP000006039"/>
    </source>
</evidence>
<proteinExistence type="predicted"/>
<dbReference type="VEuPathDB" id="FungiDB:GGTG_03303"/>
<gene>
    <name evidence="5" type="primary">20343761</name>
    <name evidence="4" type="ORF">GGTG_03303</name>
</gene>
<dbReference type="OrthoDB" id="1028014at2759"/>
<feature type="signal peptide" evidence="2">
    <location>
        <begin position="1"/>
        <end position="18"/>
    </location>
</feature>
<evidence type="ECO:0000256" key="1">
    <source>
        <dbReference type="SAM" id="MobiDB-lite"/>
    </source>
</evidence>
<dbReference type="Proteomes" id="UP000006039">
    <property type="component" value="Unassembled WGS sequence"/>
</dbReference>
<keyword evidence="2" id="KW-0732">Signal</keyword>
<dbReference type="EMBL" id="GL385396">
    <property type="protein sequence ID" value="EJT78201.1"/>
    <property type="molecule type" value="Genomic_DNA"/>
</dbReference>
<dbReference type="EnsemblFungi" id="EJT78201">
    <property type="protein sequence ID" value="EJT78201"/>
    <property type="gene ID" value="GGTG_03303"/>
</dbReference>
<dbReference type="RefSeq" id="XP_009219346.1">
    <property type="nucleotide sequence ID" value="XM_009221082.1"/>
</dbReference>
<feature type="compositionally biased region" description="Low complexity" evidence="1">
    <location>
        <begin position="110"/>
        <end position="124"/>
    </location>
</feature>
<reference evidence="5" key="5">
    <citation type="submission" date="2018-04" db="UniProtKB">
        <authorList>
            <consortium name="EnsemblFungi"/>
        </authorList>
    </citation>
    <scope>IDENTIFICATION</scope>
    <source>
        <strain evidence="5">R3-111a-1</strain>
    </source>
</reference>
<accession>J3NPU6</accession>
<evidence type="ECO:0000256" key="2">
    <source>
        <dbReference type="SAM" id="SignalP"/>
    </source>
</evidence>
<dbReference type="STRING" id="644352.J3NPU6"/>
<dbReference type="InterPro" id="IPR046341">
    <property type="entry name" value="SET_dom_sf"/>
</dbReference>
<dbReference type="Pfam" id="PF00856">
    <property type="entry name" value="SET"/>
    <property type="match status" value="1"/>
</dbReference>
<reference evidence="4" key="2">
    <citation type="submission" date="2010-07" db="EMBL/GenBank/DDBJ databases">
        <authorList>
            <consortium name="The Broad Institute Genome Sequencing Platform"/>
            <consortium name="Broad Institute Genome Sequencing Center for Infectious Disease"/>
            <person name="Ma L.-J."/>
            <person name="Dead R."/>
            <person name="Young S."/>
            <person name="Zeng Q."/>
            <person name="Koehrsen M."/>
            <person name="Alvarado L."/>
            <person name="Berlin A."/>
            <person name="Chapman S.B."/>
            <person name="Chen Z."/>
            <person name="Freedman E."/>
            <person name="Gellesch M."/>
            <person name="Goldberg J."/>
            <person name="Griggs A."/>
            <person name="Gujja S."/>
            <person name="Heilman E.R."/>
            <person name="Heiman D."/>
            <person name="Hepburn T."/>
            <person name="Howarth C."/>
            <person name="Jen D."/>
            <person name="Larson L."/>
            <person name="Mehta T."/>
            <person name="Neiman D."/>
            <person name="Pearson M."/>
            <person name="Roberts A."/>
            <person name="Saif S."/>
            <person name="Shea T."/>
            <person name="Shenoy N."/>
            <person name="Sisk P."/>
            <person name="Stolte C."/>
            <person name="Sykes S."/>
            <person name="Walk T."/>
            <person name="White J."/>
            <person name="Yandava C."/>
            <person name="Haas B."/>
            <person name="Nusbaum C."/>
            <person name="Birren B."/>
        </authorList>
    </citation>
    <scope>NUCLEOTIDE SEQUENCE</scope>
    <source>
        <strain evidence="4">R3-111a-1</strain>
    </source>
</reference>
<sequence>MRFASAAFVGSLAPAVLSSPSLDLVGTCQWSQQLRLWGPVATTPGKTTCDNKERERDSRTAGWSGPHACVGVYCVHANAELGDGIVLFTTDRNAKRVMDLRPTAHDALESSSSSSSSSSSGSSGLKDPPFAERALPGKGLGLVAKRPIRRGELVMAEAPAMLAQKRVLEDRSGRYIEALGSAVRSLPAARRKAFMRQGRSGDGVGGYEILDILLTNSFRLALAGEGEAGFHYGNFPSASRINHDCRPNLVSHTDGNLVFRAYAARAIAPGEELTISYIDSLAPAAERQAHTRAVWGFVCGCEHCRLSTAEASSSISRIRRLARLEEDLAKPEKLDERLAMAQELLDIYGVERLEGKLSKPYKLAALSYCMLGMEDPARRYASLAAEALALEKGKDAQDMSAVRALVDNLKEHSCWPVGG</sequence>
<dbReference type="HOGENOM" id="CLU_028281_6_1_1"/>
<dbReference type="SUPFAM" id="SSF82199">
    <property type="entry name" value="SET domain"/>
    <property type="match status" value="1"/>
</dbReference>
<feature type="chain" id="PRO_5015094345" description="SET domain-containing protein" evidence="2">
    <location>
        <begin position="19"/>
        <end position="419"/>
    </location>
</feature>
<dbReference type="Gene3D" id="2.170.270.10">
    <property type="entry name" value="SET domain"/>
    <property type="match status" value="1"/>
</dbReference>
<name>J3NPU6_GAET3</name>
<dbReference type="InterPro" id="IPR001214">
    <property type="entry name" value="SET_dom"/>
</dbReference>
<dbReference type="GeneID" id="20343761"/>
<evidence type="ECO:0000313" key="4">
    <source>
        <dbReference type="EMBL" id="EJT78201.1"/>
    </source>
</evidence>
<reference evidence="6" key="1">
    <citation type="submission" date="2010-07" db="EMBL/GenBank/DDBJ databases">
        <title>The genome sequence of Gaeumannomyces graminis var. tritici strain R3-111a-1.</title>
        <authorList>
            <consortium name="The Broad Institute Genome Sequencing Platform"/>
            <person name="Ma L.-J."/>
            <person name="Dead R."/>
            <person name="Young S."/>
            <person name="Zeng Q."/>
            <person name="Koehrsen M."/>
            <person name="Alvarado L."/>
            <person name="Berlin A."/>
            <person name="Chapman S.B."/>
            <person name="Chen Z."/>
            <person name="Freedman E."/>
            <person name="Gellesch M."/>
            <person name="Goldberg J."/>
            <person name="Griggs A."/>
            <person name="Gujja S."/>
            <person name="Heilman E.R."/>
            <person name="Heiman D."/>
            <person name="Hepburn T."/>
            <person name="Howarth C."/>
            <person name="Jen D."/>
            <person name="Larson L."/>
            <person name="Mehta T."/>
            <person name="Neiman D."/>
            <person name="Pearson M."/>
            <person name="Roberts A."/>
            <person name="Saif S."/>
            <person name="Shea T."/>
            <person name="Shenoy N."/>
            <person name="Sisk P."/>
            <person name="Stolte C."/>
            <person name="Sykes S."/>
            <person name="Walk T."/>
            <person name="White J."/>
            <person name="Yandava C."/>
            <person name="Haas B."/>
            <person name="Nusbaum C."/>
            <person name="Birren B."/>
        </authorList>
    </citation>
    <scope>NUCLEOTIDE SEQUENCE [LARGE SCALE GENOMIC DNA]</scope>
    <source>
        <strain evidence="6">R3-111a-1</strain>
    </source>
</reference>
<evidence type="ECO:0000313" key="5">
    <source>
        <dbReference type="EnsemblFungi" id="EJT78201"/>
    </source>
</evidence>
<dbReference type="eggNOG" id="KOG2084">
    <property type="taxonomic scope" value="Eukaryota"/>
</dbReference>
<dbReference type="CDD" id="cd20071">
    <property type="entry name" value="SET_SMYD"/>
    <property type="match status" value="1"/>
</dbReference>
<dbReference type="InterPro" id="IPR053185">
    <property type="entry name" value="SET_domain_protein"/>
</dbReference>
<organism evidence="4">
    <name type="scientific">Gaeumannomyces tritici (strain R3-111a-1)</name>
    <name type="common">Wheat and barley take-all root rot fungus</name>
    <name type="synonym">Gaeumannomyces graminis var. tritici</name>
    <dbReference type="NCBI Taxonomy" id="644352"/>
    <lineage>
        <taxon>Eukaryota</taxon>
        <taxon>Fungi</taxon>
        <taxon>Dikarya</taxon>
        <taxon>Ascomycota</taxon>
        <taxon>Pezizomycotina</taxon>
        <taxon>Sordariomycetes</taxon>
        <taxon>Sordariomycetidae</taxon>
        <taxon>Magnaporthales</taxon>
        <taxon>Magnaporthaceae</taxon>
        <taxon>Gaeumannomyces</taxon>
    </lineage>
</organism>
<dbReference type="PROSITE" id="PS50280">
    <property type="entry name" value="SET"/>
    <property type="match status" value="1"/>
</dbReference>